<evidence type="ECO:0000259" key="1">
    <source>
        <dbReference type="Pfam" id="PF22607"/>
    </source>
</evidence>
<dbReference type="EMBL" id="JAWHTF010000002">
    <property type="protein sequence ID" value="MDU8885520.1"/>
    <property type="molecule type" value="Genomic_DNA"/>
</dbReference>
<comment type="caution">
    <text evidence="2">The sequence shown here is derived from an EMBL/GenBank/DDBJ whole genome shotgun (WGS) entry which is preliminary data.</text>
</comment>
<dbReference type="SUPFAM" id="SSF51905">
    <property type="entry name" value="FAD/NAD(P)-binding domain"/>
    <property type="match status" value="1"/>
</dbReference>
<dbReference type="RefSeq" id="WP_316661401.1">
    <property type="nucleotide sequence ID" value="NZ_JAWHTF010000002.1"/>
</dbReference>
<evidence type="ECO:0000313" key="3">
    <source>
        <dbReference type="Proteomes" id="UP001268651"/>
    </source>
</evidence>
<dbReference type="InterPro" id="IPR036188">
    <property type="entry name" value="FAD/NAD-bd_sf"/>
</dbReference>
<reference evidence="2 3" key="1">
    <citation type="submission" date="2023-10" db="EMBL/GenBank/DDBJ databases">
        <title>Marimonas sp. nov. isolated from tidal mud flat.</title>
        <authorList>
            <person name="Jaincy N.J."/>
            <person name="Srinivasan S."/>
            <person name="Lee S.-S."/>
        </authorList>
    </citation>
    <scope>NUCLEOTIDE SEQUENCE [LARGE SCALE GENOMIC DNA]</scope>
    <source>
        <strain evidence="2 3">MJ-SS3</strain>
    </source>
</reference>
<dbReference type="Pfam" id="PF13450">
    <property type="entry name" value="NAD_binding_8"/>
    <property type="match status" value="1"/>
</dbReference>
<feature type="domain" description="2,6-dihydroxypyridine 3-monooxygenase substrate binding" evidence="1">
    <location>
        <begin position="169"/>
        <end position="294"/>
    </location>
</feature>
<dbReference type="InterPro" id="IPR053212">
    <property type="entry name" value="DHP_3-monooxygenase"/>
</dbReference>
<gene>
    <name evidence="2" type="ORF">RXV94_05050</name>
</gene>
<accession>A0ABU3U536</accession>
<keyword evidence="3" id="KW-1185">Reference proteome</keyword>
<proteinExistence type="predicted"/>
<dbReference type="PRINTS" id="PR00420">
    <property type="entry name" value="RNGMNOXGNASE"/>
</dbReference>
<dbReference type="Gene3D" id="3.50.50.60">
    <property type="entry name" value="FAD/NAD(P)-binding domain"/>
    <property type="match status" value="2"/>
</dbReference>
<dbReference type="Pfam" id="PF22607">
    <property type="entry name" value="FAD_binding-like"/>
    <property type="match status" value="1"/>
</dbReference>
<dbReference type="PANTHER" id="PTHR47469:SF2">
    <property type="entry name" value="OS06G0597600 PROTEIN"/>
    <property type="match status" value="1"/>
</dbReference>
<evidence type="ECO:0000313" key="2">
    <source>
        <dbReference type="EMBL" id="MDU8885520.1"/>
    </source>
</evidence>
<organism evidence="2 3">
    <name type="scientific">Gilvirhabdus luticola</name>
    <dbReference type="NCBI Taxonomy" id="3079858"/>
    <lineage>
        <taxon>Bacteria</taxon>
        <taxon>Pseudomonadati</taxon>
        <taxon>Bacteroidota</taxon>
        <taxon>Flavobacteriia</taxon>
        <taxon>Flavobacteriales</taxon>
        <taxon>Flavobacteriaceae</taxon>
        <taxon>Gilvirhabdus</taxon>
    </lineage>
</organism>
<dbReference type="SUPFAM" id="SSF54373">
    <property type="entry name" value="FAD-linked reductases, C-terminal domain"/>
    <property type="match status" value="1"/>
</dbReference>
<name>A0ABU3U536_9FLAO</name>
<dbReference type="InterPro" id="IPR054707">
    <property type="entry name" value="DhpH_subs-bd"/>
</dbReference>
<dbReference type="Proteomes" id="UP001268651">
    <property type="component" value="Unassembled WGS sequence"/>
</dbReference>
<dbReference type="PANTHER" id="PTHR47469">
    <property type="entry name" value="MONOOXYGENASE-LIKE"/>
    <property type="match status" value="1"/>
</dbReference>
<protein>
    <submittedName>
        <fullName evidence="2">NAD(P)-binding protein</fullName>
    </submittedName>
</protein>
<sequence>MKIGVVGGSIAGCSAAILLLKEGYDVTVFERSNTSLVGRGGGIGTPSELIKQIKQDGLIPDDFSFFQINRMPFIGKNEDYEPYGKIAWEMPMNFHVFQWNELWRKLRNNLPNKYFKGGIKITNSVLLENAKVELTTNKGKKEQFDLVVFADGYNSLGRSLLFPEKKLKYRGYVLWRGLLPESEILEKSPLKDEILRLSYKNQPGHNVLYFIPNKKGSTTTGSRIFNWAAYIAVQEKDLNEIMTDVNGRVRNGTLPPGKLTIKIENKLKHFLSKKIPEHYADIVNKTTKSYIQVIYTLDLDSYYKNNMCLIGDAGIVVQPFTGSGVFKGYNNIKDLIVSLKENNSLKEALKAWNKKQLITGKKLLALGEQMEKAFIWEQPDFANTSKEDIINWWKASVTFPDNFNYGGSSS</sequence>